<evidence type="ECO:0000256" key="1">
    <source>
        <dbReference type="SAM" id="MobiDB-lite"/>
    </source>
</evidence>
<gene>
    <name evidence="2" type="ORF">KC01_LOCUS37555</name>
</gene>
<evidence type="ECO:0000313" key="2">
    <source>
        <dbReference type="EMBL" id="CAL1611074.1"/>
    </source>
</evidence>
<dbReference type="EMBL" id="OZ035829">
    <property type="protein sequence ID" value="CAL1611074.1"/>
    <property type="molecule type" value="Genomic_DNA"/>
</dbReference>
<accession>A0AAV2MD34</accession>
<dbReference type="Proteomes" id="UP001497482">
    <property type="component" value="Chromosome 7"/>
</dbReference>
<keyword evidence="3" id="KW-1185">Reference proteome</keyword>
<proteinExistence type="predicted"/>
<dbReference type="AlphaFoldDB" id="A0AAV2MD34"/>
<reference evidence="2 3" key="1">
    <citation type="submission" date="2024-04" db="EMBL/GenBank/DDBJ databases">
        <authorList>
            <person name="Waldvogel A.-M."/>
            <person name="Schoenle A."/>
        </authorList>
    </citation>
    <scope>NUCLEOTIDE SEQUENCE [LARGE SCALE GENOMIC DNA]</scope>
</reference>
<sequence>MHHKRWDRCCERESKAVTPPPHPKRCWLSDALSAKALKTRYNQRRILFSLGLVHIFGCKSPDRLHLQHTFCG</sequence>
<name>A0AAV2MD34_KNICA</name>
<feature type="region of interest" description="Disordered" evidence="1">
    <location>
        <begin position="1"/>
        <end position="20"/>
    </location>
</feature>
<protein>
    <submittedName>
        <fullName evidence="2">Uncharacterized protein</fullName>
    </submittedName>
</protein>
<organism evidence="2 3">
    <name type="scientific">Knipowitschia caucasica</name>
    <name type="common">Caucasian dwarf goby</name>
    <name type="synonym">Pomatoschistus caucasicus</name>
    <dbReference type="NCBI Taxonomy" id="637954"/>
    <lineage>
        <taxon>Eukaryota</taxon>
        <taxon>Metazoa</taxon>
        <taxon>Chordata</taxon>
        <taxon>Craniata</taxon>
        <taxon>Vertebrata</taxon>
        <taxon>Euteleostomi</taxon>
        <taxon>Actinopterygii</taxon>
        <taxon>Neopterygii</taxon>
        <taxon>Teleostei</taxon>
        <taxon>Neoteleostei</taxon>
        <taxon>Acanthomorphata</taxon>
        <taxon>Gobiaria</taxon>
        <taxon>Gobiiformes</taxon>
        <taxon>Gobioidei</taxon>
        <taxon>Gobiidae</taxon>
        <taxon>Gobiinae</taxon>
        <taxon>Knipowitschia</taxon>
    </lineage>
</organism>
<evidence type="ECO:0000313" key="3">
    <source>
        <dbReference type="Proteomes" id="UP001497482"/>
    </source>
</evidence>